<dbReference type="Pfam" id="PF01042">
    <property type="entry name" value="Ribonuc_L-PSP"/>
    <property type="match status" value="1"/>
</dbReference>
<reference evidence="3" key="1">
    <citation type="journal article" date="2019" name="Int. J. Syst. Evol. Microbiol.">
        <title>The Global Catalogue of Microorganisms (GCM) 10K type strain sequencing project: providing services to taxonomists for standard genome sequencing and annotation.</title>
        <authorList>
            <consortium name="The Broad Institute Genomics Platform"/>
            <consortium name="The Broad Institute Genome Sequencing Center for Infectious Disease"/>
            <person name="Wu L."/>
            <person name="Ma J."/>
        </authorList>
    </citation>
    <scope>NUCLEOTIDE SEQUENCE [LARGE SCALE GENOMIC DNA]</scope>
    <source>
        <strain evidence="3">JCM 6833</strain>
    </source>
</reference>
<dbReference type="PANTHER" id="PTHR11803">
    <property type="entry name" value="2-IMINOBUTANOATE/2-IMINOPROPANOATE DEAMINASE RIDA"/>
    <property type="match status" value="1"/>
</dbReference>
<comment type="caution">
    <text evidence="2">The sequence shown here is derived from an EMBL/GenBank/DDBJ whole genome shotgun (WGS) entry which is preliminary data.</text>
</comment>
<dbReference type="Proteomes" id="UP001501509">
    <property type="component" value="Unassembled WGS sequence"/>
</dbReference>
<dbReference type="PANTHER" id="PTHR11803:SF58">
    <property type="entry name" value="PROTEIN HMF1-RELATED"/>
    <property type="match status" value="1"/>
</dbReference>
<evidence type="ECO:0000313" key="2">
    <source>
        <dbReference type="EMBL" id="GAA2637933.1"/>
    </source>
</evidence>
<comment type="similarity">
    <text evidence="1">Belongs to the RutC family.</text>
</comment>
<protein>
    <submittedName>
        <fullName evidence="2">RidA family protein</fullName>
    </submittedName>
</protein>
<evidence type="ECO:0000313" key="3">
    <source>
        <dbReference type="Proteomes" id="UP001501509"/>
    </source>
</evidence>
<dbReference type="CDD" id="cd00448">
    <property type="entry name" value="YjgF_YER057c_UK114_family"/>
    <property type="match status" value="1"/>
</dbReference>
<accession>A0ABP6D7Q5</accession>
<dbReference type="InterPro" id="IPR035959">
    <property type="entry name" value="RutC-like_sf"/>
</dbReference>
<dbReference type="SUPFAM" id="SSF55298">
    <property type="entry name" value="YjgF-like"/>
    <property type="match status" value="1"/>
</dbReference>
<name>A0ABP6D7Q5_9ACTN</name>
<dbReference type="Gene3D" id="3.30.1330.40">
    <property type="entry name" value="RutC-like"/>
    <property type="match status" value="1"/>
</dbReference>
<dbReference type="InterPro" id="IPR006175">
    <property type="entry name" value="YjgF/YER057c/UK114"/>
</dbReference>
<proteinExistence type="inferred from homology"/>
<gene>
    <name evidence="2" type="ORF">GCM10010411_92190</name>
</gene>
<dbReference type="EMBL" id="BAAATD010000024">
    <property type="protein sequence ID" value="GAA2637933.1"/>
    <property type="molecule type" value="Genomic_DNA"/>
</dbReference>
<keyword evidence="3" id="KW-1185">Reference proteome</keyword>
<organism evidence="2 3">
    <name type="scientific">Actinomadura fulvescens</name>
    <dbReference type="NCBI Taxonomy" id="46160"/>
    <lineage>
        <taxon>Bacteria</taxon>
        <taxon>Bacillati</taxon>
        <taxon>Actinomycetota</taxon>
        <taxon>Actinomycetes</taxon>
        <taxon>Streptosporangiales</taxon>
        <taxon>Thermomonosporaceae</taxon>
        <taxon>Actinomadura</taxon>
    </lineage>
</organism>
<sequence length="141" mass="15032">MPVWGPVRGVPPKGGWQGSVSAPATYTQVVIATGTRLVFVAGQEPEDRNGDLVGRGDLAAQAHQVFANVGRALAAAGARPEQVTKLIIYVVGHRREYLPVIEKARVVLFGDHKPADALIGIQTLSDPEYLIEVEAIAVIDD</sequence>
<dbReference type="RefSeq" id="WP_344549132.1">
    <property type="nucleotide sequence ID" value="NZ_BAAATD010000024.1"/>
</dbReference>
<evidence type="ECO:0000256" key="1">
    <source>
        <dbReference type="ARBA" id="ARBA00010552"/>
    </source>
</evidence>